<dbReference type="PANTHER" id="PTHR43830">
    <property type="entry name" value="PROTEIN PSP1"/>
    <property type="match status" value="1"/>
</dbReference>
<comment type="caution">
    <text evidence="3">The sequence shown here is derived from an EMBL/GenBank/DDBJ whole genome shotgun (WGS) entry which is preliminary data.</text>
</comment>
<reference evidence="3" key="1">
    <citation type="submission" date="2020-07" db="EMBL/GenBank/DDBJ databases">
        <title>Draft Genome Sequence of a Deep-Sea Yeast, Naganishia (Cryptococcus) liquefaciens strain N6.</title>
        <authorList>
            <person name="Han Y.W."/>
            <person name="Kajitani R."/>
            <person name="Morimoto H."/>
            <person name="Parhat M."/>
            <person name="Tsubouchi H."/>
            <person name="Bakenova O."/>
            <person name="Ogata M."/>
            <person name="Argunhan B."/>
            <person name="Aoki R."/>
            <person name="Kajiwara S."/>
            <person name="Itoh T."/>
            <person name="Iwasaki H."/>
        </authorList>
    </citation>
    <scope>NUCLEOTIDE SEQUENCE</scope>
    <source>
        <strain evidence="3">N6</strain>
    </source>
</reference>
<dbReference type="Proteomes" id="UP000620104">
    <property type="component" value="Unassembled WGS sequence"/>
</dbReference>
<feature type="compositionally biased region" description="Polar residues" evidence="1">
    <location>
        <begin position="718"/>
        <end position="735"/>
    </location>
</feature>
<feature type="domain" description="PSP1 C-terminal" evidence="2">
    <location>
        <begin position="1035"/>
        <end position="1120"/>
    </location>
</feature>
<feature type="compositionally biased region" description="Polar residues" evidence="1">
    <location>
        <begin position="780"/>
        <end position="806"/>
    </location>
</feature>
<dbReference type="PANTHER" id="PTHR43830:SF3">
    <property type="entry name" value="PROTEIN PSP1"/>
    <property type="match status" value="1"/>
</dbReference>
<evidence type="ECO:0000313" key="4">
    <source>
        <dbReference type="Proteomes" id="UP000620104"/>
    </source>
</evidence>
<dbReference type="EMBL" id="BLZA01000040">
    <property type="protein sequence ID" value="GHJ89215.1"/>
    <property type="molecule type" value="Genomic_DNA"/>
</dbReference>
<dbReference type="OrthoDB" id="243127at2759"/>
<feature type="compositionally biased region" description="Low complexity" evidence="1">
    <location>
        <begin position="492"/>
        <end position="507"/>
    </location>
</feature>
<accession>A0A8H3YGT6</accession>
<feature type="compositionally biased region" description="Polar residues" evidence="1">
    <location>
        <begin position="475"/>
        <end position="490"/>
    </location>
</feature>
<keyword evidence="4" id="KW-1185">Reference proteome</keyword>
<dbReference type="NCBIfam" id="NF041131">
    <property type="entry name" value="RicT_YaaT_fam"/>
    <property type="match status" value="1"/>
</dbReference>
<feature type="compositionally biased region" description="Low complexity" evidence="1">
    <location>
        <begin position="306"/>
        <end position="326"/>
    </location>
</feature>
<feature type="region of interest" description="Disordered" evidence="1">
    <location>
        <begin position="1"/>
        <end position="27"/>
    </location>
</feature>
<feature type="compositionally biased region" description="Polar residues" evidence="1">
    <location>
        <begin position="640"/>
        <end position="658"/>
    </location>
</feature>
<evidence type="ECO:0000259" key="2">
    <source>
        <dbReference type="PROSITE" id="PS51411"/>
    </source>
</evidence>
<name>A0A8H3YGT6_9TREE</name>
<feature type="region of interest" description="Disordered" evidence="1">
    <location>
        <begin position="711"/>
        <end position="817"/>
    </location>
</feature>
<dbReference type="GO" id="GO:0005737">
    <property type="term" value="C:cytoplasm"/>
    <property type="evidence" value="ECO:0007669"/>
    <property type="project" value="TreeGrafter"/>
</dbReference>
<feature type="region of interest" description="Disordered" evidence="1">
    <location>
        <begin position="462"/>
        <end position="507"/>
    </location>
</feature>
<feature type="region of interest" description="Disordered" evidence="1">
    <location>
        <begin position="283"/>
        <end position="332"/>
    </location>
</feature>
<evidence type="ECO:0000256" key="1">
    <source>
        <dbReference type="SAM" id="MobiDB-lite"/>
    </source>
</evidence>
<dbReference type="InterPro" id="IPR007557">
    <property type="entry name" value="PSP1_C"/>
</dbReference>
<organism evidence="3 4">
    <name type="scientific">Naganishia liquefaciens</name>
    <dbReference type="NCBI Taxonomy" id="104408"/>
    <lineage>
        <taxon>Eukaryota</taxon>
        <taxon>Fungi</taxon>
        <taxon>Dikarya</taxon>
        <taxon>Basidiomycota</taxon>
        <taxon>Agaricomycotina</taxon>
        <taxon>Tremellomycetes</taxon>
        <taxon>Filobasidiales</taxon>
        <taxon>Filobasidiaceae</taxon>
        <taxon>Naganishia</taxon>
    </lineage>
</organism>
<feature type="region of interest" description="Disordered" evidence="1">
    <location>
        <begin position="634"/>
        <end position="660"/>
    </location>
</feature>
<feature type="compositionally biased region" description="Polar residues" evidence="1">
    <location>
        <begin position="753"/>
        <end position="771"/>
    </location>
</feature>
<dbReference type="AlphaFoldDB" id="A0A8H3YGT6"/>
<sequence>MQGNGLPGLTGRPHAHRAMSSSAAFSPYTSSIRRQNYENSAGIGGSAVLEEGGYNAMGSAMLDGQVVSPPDFGSTRTDGFEHSSQDRAREIARGRLNRTQTLTGSASFELPAPGESSPAGNRIRSRFESFNADGSSANKASPFAGNGLGFGGTLASSTGRGSFGLVGSGNATGSTLGTTAYNSVGVGYPGSGRDREIERPYDGAPTGFSGGFLNVPLPGTSTRSNSFSGGEYRSPRAMISVMPSVPSSAALDQYTDTTRQFASNLAGLRQGSYRENYNAAQFADTFSDTSSPPSSPRMGSRALRDASVPAPSNRAPARPHSPPRASVYVSRSRSQSIAISGLRPTLGSGLIPMPMSTIQTTQDTSSNLSSAKAGQVVRQDPSSPWGAPNSPFGTDAFGAANPDNGRDLQGEGAVVVGGSDAWSRQRQADRERDRHAHADLANSVQAALGGLHNEQSRDQHLATGVNEGNYPPRQDSGNGTDANGPNNGATIRSGASSRRHSVSVVGGPAARNRGFGLAGFGFSDSRNDVNTVRRHGPVHQAEREGIYPQPFGGLNGRFRAGDESQATVMGSRSIGGFTDEDLLAAGFNNRMNLEGTVNQVPINATPNGAIPIGRAVSGAMPPFAQDGRLADMSKMRERSSSPSYKYSNIQGAPGSSASHEIARLTPSQASASPQYNYIENYASGLSAGQPTGVPKAWPGAADRFRQGLSVRSPASELPPSNMNAQANTTKESFNPPSFGLGSQAPGHPFGNNAFGNGNSTGPIAIGSQNPPDSMYGGGYSFNNAAQPGSSFAPQRASGSSMMSSVGFQAAGPPPGSLGLGIPRTHGQGHFVPMADGQSMTGGHLPQRFNGFPDVKSIQSAPRQPQVVQNGSPMGYAVPRTDSHFMTANAQLQHSAGGSAANTSADLLGRGIPLTSIEAGTKLYIVEFTAKRTDVFYADEPGQEFHEGEVVIVEADRGKDLGTVVNDTVTLEEVKAFAAARRQSTANIPGRAPQVAHPALPQGGLLQSQLRGVDVGHADPAETAAVQGLNKEIMPKRIFRVATPSDLQHMPAKRQDEERAIAVCRSKVLQHGLQMNVVAAEYQWDRRKLTFYFTAKRRVDFRDLVKELFRIHKTRIWMACLGGSYLLTDEAERPLEVHQFRP</sequence>
<dbReference type="Pfam" id="PF04468">
    <property type="entry name" value="PSP1"/>
    <property type="match status" value="1"/>
</dbReference>
<protein>
    <recommendedName>
        <fullName evidence="2">PSP1 C-terminal domain-containing protein</fullName>
    </recommendedName>
</protein>
<proteinExistence type="predicted"/>
<evidence type="ECO:0000313" key="3">
    <source>
        <dbReference type="EMBL" id="GHJ89215.1"/>
    </source>
</evidence>
<dbReference type="InterPro" id="IPR047767">
    <property type="entry name" value="PSP1-like"/>
</dbReference>
<gene>
    <name evidence="3" type="ORF">NliqN6_5617</name>
</gene>
<dbReference type="PROSITE" id="PS51411">
    <property type="entry name" value="PSP1_C"/>
    <property type="match status" value="1"/>
</dbReference>